<sequence>MTVILIGYMGSGKSAIGKKIAKKSKINLVDLDDYIEENEGMSITEIFEKKGEVYFRKKEREYLKQLLETETNKIVSLGGGTPCYGDNMEMILKATPYVFYLKASVDTLYKRLKKRKDQRPLIKNIDNADLSEFIRKHLFERNFYYMQSHHIVNVDGKSRKKIAKKVIKKLS</sequence>
<feature type="binding site" evidence="7">
    <location>
        <position position="119"/>
    </location>
    <ligand>
        <name>ATP</name>
        <dbReference type="ChEBI" id="CHEBI:30616"/>
    </ligand>
</feature>
<evidence type="ECO:0000256" key="4">
    <source>
        <dbReference type="ARBA" id="ARBA00022777"/>
    </source>
</evidence>
<evidence type="ECO:0000256" key="1">
    <source>
        <dbReference type="ARBA" id="ARBA00022605"/>
    </source>
</evidence>
<comment type="cofactor">
    <cofactor evidence="7">
        <name>Mg(2+)</name>
        <dbReference type="ChEBI" id="CHEBI:18420"/>
    </cofactor>
    <text evidence="7">Binds 1 Mg(2+) ion per subunit.</text>
</comment>
<keyword evidence="7" id="KW-0479">Metal-binding</keyword>
<comment type="function">
    <text evidence="7">Catalyzes the specific phosphorylation of the 3-hydroxyl group of shikimic acid using ATP as a cosubstrate.</text>
</comment>
<proteinExistence type="inferred from homology"/>
<comment type="subunit">
    <text evidence="7">Monomer.</text>
</comment>
<keyword evidence="4 7" id="KW-0418">Kinase</keyword>
<organism evidence="8 9">
    <name type="scientific">Abyssalbus ytuae</name>
    <dbReference type="NCBI Taxonomy" id="2926907"/>
    <lineage>
        <taxon>Bacteria</taxon>
        <taxon>Pseudomonadati</taxon>
        <taxon>Bacteroidota</taxon>
        <taxon>Flavobacteriia</taxon>
        <taxon>Flavobacteriales</taxon>
        <taxon>Flavobacteriaceae</taxon>
        <taxon>Abyssalbus</taxon>
    </lineage>
</organism>
<evidence type="ECO:0000256" key="5">
    <source>
        <dbReference type="ARBA" id="ARBA00022840"/>
    </source>
</evidence>
<dbReference type="AlphaFoldDB" id="A0A9E7D2M1"/>
<name>A0A9E7D2M1_9FLAO</name>
<dbReference type="Pfam" id="PF01202">
    <property type="entry name" value="SKI"/>
    <property type="match status" value="1"/>
</dbReference>
<dbReference type="CDD" id="cd00464">
    <property type="entry name" value="SK"/>
    <property type="match status" value="1"/>
</dbReference>
<dbReference type="InterPro" id="IPR027417">
    <property type="entry name" value="P-loop_NTPase"/>
</dbReference>
<dbReference type="Gene3D" id="3.40.50.300">
    <property type="entry name" value="P-loop containing nucleotide triphosphate hydrolases"/>
    <property type="match status" value="1"/>
</dbReference>
<evidence type="ECO:0000256" key="2">
    <source>
        <dbReference type="ARBA" id="ARBA00022679"/>
    </source>
</evidence>
<comment type="catalytic activity">
    <reaction evidence="7">
        <text>shikimate + ATP = 3-phosphoshikimate + ADP + H(+)</text>
        <dbReference type="Rhea" id="RHEA:13121"/>
        <dbReference type="ChEBI" id="CHEBI:15378"/>
        <dbReference type="ChEBI" id="CHEBI:30616"/>
        <dbReference type="ChEBI" id="CHEBI:36208"/>
        <dbReference type="ChEBI" id="CHEBI:145989"/>
        <dbReference type="ChEBI" id="CHEBI:456216"/>
        <dbReference type="EC" id="2.7.1.71"/>
    </reaction>
</comment>
<dbReference type="EMBL" id="CP094358">
    <property type="protein sequence ID" value="UOB18293.1"/>
    <property type="molecule type" value="Genomic_DNA"/>
</dbReference>
<dbReference type="InterPro" id="IPR000623">
    <property type="entry name" value="Shikimate_kinase/TSH1"/>
</dbReference>
<dbReference type="GO" id="GO:0009073">
    <property type="term" value="P:aromatic amino acid family biosynthetic process"/>
    <property type="evidence" value="ECO:0007669"/>
    <property type="project" value="UniProtKB-KW"/>
</dbReference>
<feature type="binding site" evidence="7">
    <location>
        <position position="32"/>
    </location>
    <ligand>
        <name>substrate</name>
    </ligand>
</feature>
<dbReference type="KEGG" id="fbm:MQE35_03140"/>
<feature type="binding site" evidence="7">
    <location>
        <position position="14"/>
    </location>
    <ligand>
        <name>Mg(2+)</name>
        <dbReference type="ChEBI" id="CHEBI:18420"/>
    </ligand>
</feature>
<keyword evidence="3 7" id="KW-0547">Nucleotide-binding</keyword>
<keyword evidence="7" id="KW-0963">Cytoplasm</keyword>
<dbReference type="GO" id="GO:0005524">
    <property type="term" value="F:ATP binding"/>
    <property type="evidence" value="ECO:0007669"/>
    <property type="project" value="UniProtKB-UniRule"/>
</dbReference>
<dbReference type="GO" id="GO:0008652">
    <property type="term" value="P:amino acid biosynthetic process"/>
    <property type="evidence" value="ECO:0007669"/>
    <property type="project" value="UniProtKB-KW"/>
</dbReference>
<evidence type="ECO:0000256" key="3">
    <source>
        <dbReference type="ARBA" id="ARBA00022741"/>
    </source>
</evidence>
<dbReference type="PANTHER" id="PTHR21087:SF16">
    <property type="entry name" value="SHIKIMATE KINASE 1, CHLOROPLASTIC"/>
    <property type="match status" value="1"/>
</dbReference>
<dbReference type="PRINTS" id="PR01100">
    <property type="entry name" value="SHIKIMTKNASE"/>
</dbReference>
<feature type="binding site" evidence="7">
    <location>
        <position position="79"/>
    </location>
    <ligand>
        <name>substrate</name>
    </ligand>
</feature>
<keyword evidence="7" id="KW-0460">Magnesium</keyword>
<dbReference type="GO" id="GO:0000287">
    <property type="term" value="F:magnesium ion binding"/>
    <property type="evidence" value="ECO:0007669"/>
    <property type="project" value="UniProtKB-UniRule"/>
</dbReference>
<comment type="similarity">
    <text evidence="7">Belongs to the shikimate kinase family.</text>
</comment>
<protein>
    <recommendedName>
        <fullName evidence="7">Shikimate kinase</fullName>
        <shortName evidence="7">SK</shortName>
        <ecNumber evidence="7">2.7.1.71</ecNumber>
    </recommendedName>
</protein>
<feature type="binding site" evidence="7">
    <location>
        <position position="141"/>
    </location>
    <ligand>
        <name>substrate</name>
    </ligand>
</feature>
<dbReference type="InterPro" id="IPR031322">
    <property type="entry name" value="Shikimate/glucono_kinase"/>
</dbReference>
<dbReference type="RefSeq" id="WP_255844405.1">
    <property type="nucleotide sequence ID" value="NZ_CP094358.1"/>
</dbReference>
<dbReference type="PANTHER" id="PTHR21087">
    <property type="entry name" value="SHIKIMATE KINASE"/>
    <property type="match status" value="1"/>
</dbReference>
<accession>A0A9E7D2M1</accession>
<dbReference type="EC" id="2.7.1.71" evidence="7"/>
<feature type="binding site" evidence="7">
    <location>
        <begin position="10"/>
        <end position="15"/>
    </location>
    <ligand>
        <name>ATP</name>
        <dbReference type="ChEBI" id="CHEBI:30616"/>
    </ligand>
</feature>
<gene>
    <name evidence="7" type="primary">aroK</name>
    <name evidence="8" type="ORF">MQE35_03140</name>
</gene>
<dbReference type="SUPFAM" id="SSF52540">
    <property type="entry name" value="P-loop containing nucleoside triphosphate hydrolases"/>
    <property type="match status" value="1"/>
</dbReference>
<reference evidence="8" key="1">
    <citation type="submission" date="2022-03" db="EMBL/GenBank/DDBJ databases">
        <title>Description of Abyssus ytuae gen. nov., sp. nov., a novel member of the family Flavobacteriaceae isolated from the sediment of Mariana Trench.</title>
        <authorList>
            <person name="Zhang J."/>
            <person name="Xu X."/>
        </authorList>
    </citation>
    <scope>NUCLEOTIDE SEQUENCE</scope>
    <source>
        <strain evidence="8">MT3330</strain>
    </source>
</reference>
<keyword evidence="6 7" id="KW-0057">Aromatic amino acid biosynthesis</keyword>
<keyword evidence="1 7" id="KW-0028">Amino-acid biosynthesis</keyword>
<dbReference type="GO" id="GO:0004765">
    <property type="term" value="F:shikimate kinase activity"/>
    <property type="evidence" value="ECO:0007669"/>
    <property type="project" value="UniProtKB-UniRule"/>
</dbReference>
<evidence type="ECO:0000256" key="7">
    <source>
        <dbReference type="HAMAP-Rule" id="MF_00109"/>
    </source>
</evidence>
<dbReference type="HAMAP" id="MF_00109">
    <property type="entry name" value="Shikimate_kinase"/>
    <property type="match status" value="1"/>
</dbReference>
<dbReference type="GO" id="GO:0009423">
    <property type="term" value="P:chorismate biosynthetic process"/>
    <property type="evidence" value="ECO:0007669"/>
    <property type="project" value="UniProtKB-UniRule"/>
</dbReference>
<comment type="subcellular location">
    <subcellularLocation>
        <location evidence="7">Cytoplasm</location>
    </subcellularLocation>
</comment>
<keyword evidence="5 7" id="KW-0067">ATP-binding</keyword>
<keyword evidence="2 7" id="KW-0808">Transferase</keyword>
<dbReference type="GO" id="GO:0005829">
    <property type="term" value="C:cytosol"/>
    <property type="evidence" value="ECO:0007669"/>
    <property type="project" value="TreeGrafter"/>
</dbReference>
<evidence type="ECO:0000256" key="6">
    <source>
        <dbReference type="ARBA" id="ARBA00023141"/>
    </source>
</evidence>
<dbReference type="Proteomes" id="UP000831290">
    <property type="component" value="Chromosome"/>
</dbReference>
<feature type="binding site" evidence="7">
    <location>
        <position position="56"/>
    </location>
    <ligand>
        <name>substrate</name>
    </ligand>
</feature>
<keyword evidence="9" id="KW-1185">Reference proteome</keyword>
<evidence type="ECO:0000313" key="8">
    <source>
        <dbReference type="EMBL" id="UOB18293.1"/>
    </source>
</evidence>
<comment type="pathway">
    <text evidence="7">Metabolic intermediate biosynthesis; chorismate biosynthesis; chorismate from D-erythrose 4-phosphate and phosphoenolpyruvate: step 5/7.</text>
</comment>
<evidence type="ECO:0000313" key="9">
    <source>
        <dbReference type="Proteomes" id="UP000831290"/>
    </source>
</evidence>
<comment type="caution">
    <text evidence="7">Lacks conserved residue(s) required for the propagation of feature annotation.</text>
</comment>